<comment type="caution">
    <text evidence="1">The sequence shown here is derived from an EMBL/GenBank/DDBJ whole genome shotgun (WGS) entry which is preliminary data.</text>
</comment>
<organism evidence="1 2">
    <name type="scientific">Vespula maculifrons</name>
    <name type="common">Eastern yellow jacket</name>
    <name type="synonym">Wasp</name>
    <dbReference type="NCBI Taxonomy" id="7453"/>
    <lineage>
        <taxon>Eukaryota</taxon>
        <taxon>Metazoa</taxon>
        <taxon>Ecdysozoa</taxon>
        <taxon>Arthropoda</taxon>
        <taxon>Hexapoda</taxon>
        <taxon>Insecta</taxon>
        <taxon>Pterygota</taxon>
        <taxon>Neoptera</taxon>
        <taxon>Endopterygota</taxon>
        <taxon>Hymenoptera</taxon>
        <taxon>Apocrita</taxon>
        <taxon>Aculeata</taxon>
        <taxon>Vespoidea</taxon>
        <taxon>Vespidae</taxon>
        <taxon>Vespinae</taxon>
        <taxon>Vespula</taxon>
    </lineage>
</organism>
<dbReference type="Proteomes" id="UP001607303">
    <property type="component" value="Unassembled WGS sequence"/>
</dbReference>
<evidence type="ECO:0000313" key="2">
    <source>
        <dbReference type="Proteomes" id="UP001607303"/>
    </source>
</evidence>
<sequence>MYGGTSLAPRDSSIVTANVQIRSRRHDSRGSIFSGFACTSTIERESRAYTWMCADRDVRSCMEN</sequence>
<protein>
    <submittedName>
        <fullName evidence="1">Uncharacterized protein</fullName>
    </submittedName>
</protein>
<proteinExistence type="predicted"/>
<evidence type="ECO:0000313" key="1">
    <source>
        <dbReference type="EMBL" id="KAL2725696.1"/>
    </source>
</evidence>
<name>A0ABD2AYL1_VESMC</name>
<gene>
    <name evidence="1" type="ORF">V1477_018134</name>
</gene>
<accession>A0ABD2AYL1</accession>
<keyword evidence="2" id="KW-1185">Reference proteome</keyword>
<dbReference type="EMBL" id="JAYRBN010000110">
    <property type="protein sequence ID" value="KAL2725696.1"/>
    <property type="molecule type" value="Genomic_DNA"/>
</dbReference>
<dbReference type="AlphaFoldDB" id="A0ABD2AYL1"/>
<reference evidence="1 2" key="1">
    <citation type="journal article" date="2024" name="Ann. Entomol. Soc. Am.">
        <title>Genomic analyses of the southern and eastern yellowjacket wasps (Hymenoptera: Vespidae) reveal evolutionary signatures of social life.</title>
        <authorList>
            <person name="Catto M.A."/>
            <person name="Caine P.B."/>
            <person name="Orr S.E."/>
            <person name="Hunt B.G."/>
            <person name="Goodisman M.A.D."/>
        </authorList>
    </citation>
    <scope>NUCLEOTIDE SEQUENCE [LARGE SCALE GENOMIC DNA]</scope>
    <source>
        <strain evidence="1">232</strain>
        <tissue evidence="1">Head and thorax</tissue>
    </source>
</reference>